<dbReference type="Gene3D" id="3.50.50.60">
    <property type="entry name" value="FAD/NAD(P)-binding domain"/>
    <property type="match status" value="2"/>
</dbReference>
<feature type="binding site" evidence="4">
    <location>
        <position position="51"/>
    </location>
    <ligand>
        <name>FAD</name>
        <dbReference type="ChEBI" id="CHEBI:57692"/>
    </ligand>
</feature>
<dbReference type="Proteomes" id="UP000334990">
    <property type="component" value="Unassembled WGS sequence"/>
</dbReference>
<feature type="binding site" evidence="4">
    <location>
        <begin position="178"/>
        <end position="185"/>
    </location>
    <ligand>
        <name>NAD(+)</name>
        <dbReference type="ChEBI" id="CHEBI:57540"/>
    </ligand>
</feature>
<comment type="similarity">
    <text evidence="1">Belongs to the class-I pyridine nucleotide-disulfide oxidoreductase family.</text>
</comment>
<comment type="caution">
    <text evidence="8">The sequence shown here is derived from an EMBL/GenBank/DDBJ whole genome shotgun (WGS) entry which is preliminary data.</text>
</comment>
<organism evidence="8 9">
    <name type="scientific">Acrocarpospora corrugata</name>
    <dbReference type="NCBI Taxonomy" id="35763"/>
    <lineage>
        <taxon>Bacteria</taxon>
        <taxon>Bacillati</taxon>
        <taxon>Actinomycetota</taxon>
        <taxon>Actinomycetes</taxon>
        <taxon>Streptosporangiales</taxon>
        <taxon>Streptosporangiaceae</taxon>
        <taxon>Acrocarpospora</taxon>
    </lineage>
</organism>
<dbReference type="InterPro" id="IPR023753">
    <property type="entry name" value="FAD/NAD-binding_dom"/>
</dbReference>
<keyword evidence="2" id="KW-0285">Flavoprotein</keyword>
<name>A0A5M3VT93_9ACTN</name>
<evidence type="ECO:0000259" key="7">
    <source>
        <dbReference type="Pfam" id="PF07992"/>
    </source>
</evidence>
<keyword evidence="3 4" id="KW-0274">FAD</keyword>
<proteinExistence type="inferred from homology"/>
<gene>
    <name evidence="8" type="ORF">Acor_18170</name>
</gene>
<dbReference type="Pfam" id="PF02852">
    <property type="entry name" value="Pyr_redox_dim"/>
    <property type="match status" value="1"/>
</dbReference>
<dbReference type="PIRSF" id="PIRSF000350">
    <property type="entry name" value="Mercury_reductase_MerA"/>
    <property type="match status" value="1"/>
</dbReference>
<evidence type="ECO:0000313" key="9">
    <source>
        <dbReference type="Proteomes" id="UP000334990"/>
    </source>
</evidence>
<dbReference type="InterPro" id="IPR036188">
    <property type="entry name" value="FAD/NAD-bd_sf"/>
</dbReference>
<keyword evidence="9" id="KW-1185">Reference proteome</keyword>
<evidence type="ECO:0000259" key="6">
    <source>
        <dbReference type="Pfam" id="PF02852"/>
    </source>
</evidence>
<evidence type="ECO:0000256" key="1">
    <source>
        <dbReference type="ARBA" id="ARBA00007532"/>
    </source>
</evidence>
<evidence type="ECO:0000313" key="8">
    <source>
        <dbReference type="EMBL" id="GER99753.1"/>
    </source>
</evidence>
<dbReference type="InterPro" id="IPR001100">
    <property type="entry name" value="Pyr_nuc-diS_OxRdtase"/>
</dbReference>
<feature type="domain" description="FAD/NAD(P)-binding" evidence="7">
    <location>
        <begin position="5"/>
        <end position="324"/>
    </location>
</feature>
<dbReference type="GO" id="GO:0050660">
    <property type="term" value="F:flavin adenine dinucleotide binding"/>
    <property type="evidence" value="ECO:0007669"/>
    <property type="project" value="TreeGrafter"/>
</dbReference>
<dbReference type="PANTHER" id="PTHR43014">
    <property type="entry name" value="MERCURIC REDUCTASE"/>
    <property type="match status" value="1"/>
</dbReference>
<feature type="binding site" evidence="4">
    <location>
        <position position="310"/>
    </location>
    <ligand>
        <name>FAD</name>
        <dbReference type="ChEBI" id="CHEBI:57692"/>
    </ligand>
</feature>
<dbReference type="AlphaFoldDB" id="A0A5M3VT93"/>
<protein>
    <submittedName>
        <fullName evidence="8">Oxidoreductase</fullName>
    </submittedName>
</protein>
<dbReference type="PRINTS" id="PR00411">
    <property type="entry name" value="PNDRDTASEI"/>
</dbReference>
<reference evidence="8 9" key="1">
    <citation type="submission" date="2019-10" db="EMBL/GenBank/DDBJ databases">
        <title>Whole genome shotgun sequence of Acrocarpospora corrugata NBRC 13972.</title>
        <authorList>
            <person name="Ichikawa N."/>
            <person name="Kimura A."/>
            <person name="Kitahashi Y."/>
            <person name="Komaki H."/>
            <person name="Oguchi A."/>
        </authorList>
    </citation>
    <scope>NUCLEOTIDE SEQUENCE [LARGE SCALE GENOMIC DNA]</scope>
    <source>
        <strain evidence="8 9">NBRC 13972</strain>
    </source>
</reference>
<dbReference type="SUPFAM" id="SSF55424">
    <property type="entry name" value="FAD/NAD-linked reductases, dimerisation (C-terminal) domain"/>
    <property type="match status" value="1"/>
</dbReference>
<dbReference type="InterPro" id="IPR004099">
    <property type="entry name" value="Pyr_nucl-diS_OxRdtase_dimer"/>
</dbReference>
<feature type="binding site" evidence="4">
    <location>
        <begin position="141"/>
        <end position="143"/>
    </location>
    <ligand>
        <name>FAD</name>
        <dbReference type="ChEBI" id="CHEBI:57692"/>
    </ligand>
</feature>
<dbReference type="PRINTS" id="PR00368">
    <property type="entry name" value="FADPNR"/>
</dbReference>
<keyword evidence="4" id="KW-0520">NAD</keyword>
<dbReference type="PANTHER" id="PTHR43014:SF2">
    <property type="entry name" value="MERCURIC REDUCTASE"/>
    <property type="match status" value="1"/>
</dbReference>
<feature type="binding site" evidence="4">
    <location>
        <begin position="316"/>
        <end position="319"/>
    </location>
    <ligand>
        <name>FAD</name>
        <dbReference type="ChEBI" id="CHEBI:57692"/>
    </ligand>
</feature>
<feature type="binding site" evidence="4">
    <location>
        <position position="268"/>
    </location>
    <ligand>
        <name>NAD(+)</name>
        <dbReference type="ChEBI" id="CHEBI:57540"/>
    </ligand>
</feature>
<evidence type="ECO:0000256" key="2">
    <source>
        <dbReference type="ARBA" id="ARBA00022630"/>
    </source>
</evidence>
<evidence type="ECO:0000256" key="4">
    <source>
        <dbReference type="PIRSR" id="PIRSR000350-3"/>
    </source>
</evidence>
<dbReference type="GO" id="GO:0003955">
    <property type="term" value="F:NAD(P)H dehydrogenase (quinone) activity"/>
    <property type="evidence" value="ECO:0007669"/>
    <property type="project" value="TreeGrafter"/>
</dbReference>
<evidence type="ECO:0000256" key="5">
    <source>
        <dbReference type="PIRSR" id="PIRSR000350-4"/>
    </source>
</evidence>
<sequence length="470" mass="49604">MSDVFDVIVIGAGPAGENVVGRVTRGGLTAAVVEQDLAGGDCSYWACIPSKALLRPMELVAEVGRQPGLSVGPIDVPAVLARRDEAVSGYDDSGQVRWLESVHGTVIRGRGRIAGPRQVEVTAADGGKRLLTARHAVVLATGSTPVIPRVPGLAAADPWLTKDATAVKEVPARLIVMGGGVAACELAQALHALGAKETTLVVRKDRVLERTEPFAGEMVTASLREAGIDVRFNTTIEKVERPVPGSEVTVDLSDGTRLTADEIMVATGRDPGSADMGLPLIGLPDGAPVAVDDSMRATEVEAGWLYAVGDVNNRSMLTHMGKYQARIAGDVIVARVAGAPDDLPSMRDRADAMGSPQVIFTDPHVCAVGRTEERARRDGFNVRAVEYDIGLVTGAYLQADGYKGRAKMVVDEDRRVLLGVTFVGPGIADLLHGATIAVTAEVPLDDLWHAIPVFPAVSEIWLRLLEAYGL</sequence>
<evidence type="ECO:0000256" key="3">
    <source>
        <dbReference type="ARBA" id="ARBA00022827"/>
    </source>
</evidence>
<dbReference type="InterPro" id="IPR016156">
    <property type="entry name" value="FAD/NAD-linked_Rdtase_dimer_sf"/>
</dbReference>
<comment type="cofactor">
    <cofactor evidence="4">
        <name>FAD</name>
        <dbReference type="ChEBI" id="CHEBI:57692"/>
    </cofactor>
    <text evidence="4">Binds 1 FAD per subunit.</text>
</comment>
<feature type="disulfide bond" description="Redox-active" evidence="5">
    <location>
        <begin position="42"/>
        <end position="47"/>
    </location>
</feature>
<dbReference type="SUPFAM" id="SSF51905">
    <property type="entry name" value="FAD/NAD(P)-binding domain"/>
    <property type="match status" value="1"/>
</dbReference>
<feature type="binding site" evidence="4">
    <location>
        <position position="111"/>
    </location>
    <ligand>
        <name>FAD</name>
        <dbReference type="ChEBI" id="CHEBI:57692"/>
    </ligand>
</feature>
<accession>A0A5M3VT93</accession>
<dbReference type="RefSeq" id="WP_155336129.1">
    <property type="nucleotide sequence ID" value="NZ_BAAABN010000020.1"/>
</dbReference>
<feature type="domain" description="Pyridine nucleotide-disulphide oxidoreductase dimerisation" evidence="6">
    <location>
        <begin position="356"/>
        <end position="461"/>
    </location>
</feature>
<dbReference type="Pfam" id="PF07992">
    <property type="entry name" value="Pyr_redox_2"/>
    <property type="match status" value="1"/>
</dbReference>
<dbReference type="Gene3D" id="3.30.390.30">
    <property type="match status" value="1"/>
</dbReference>
<dbReference type="OrthoDB" id="9800167at2"/>
<dbReference type="EMBL" id="BLAD01000041">
    <property type="protein sequence ID" value="GER99753.1"/>
    <property type="molecule type" value="Genomic_DNA"/>
</dbReference>
<keyword evidence="4" id="KW-0547">Nucleotide-binding</keyword>